<accession>A0ACC5RE81</accession>
<evidence type="ECO:0000313" key="1">
    <source>
        <dbReference type="EMBL" id="MBK1870775.1"/>
    </source>
</evidence>
<proteinExistence type="predicted"/>
<sequence>MSSYVWILTVVHTLLSFVAIGFGISATSGLFGGHHSTVWTRWFFFTAVAVTLTGFIFPFTGITPAFATGLVSTVILIAWLIAHRQGRVGAWRWIYAVGIVASLYLLIFVTIAQAFQKIPFLQAMAPTGAEAPFAVAQVIALIVFIVIGVRAVSRFRPARA</sequence>
<protein>
    <submittedName>
        <fullName evidence="1">Uncharacterized protein</fullName>
    </submittedName>
</protein>
<dbReference type="EMBL" id="JAENHL010000008">
    <property type="protein sequence ID" value="MBK1870775.1"/>
    <property type="molecule type" value="Genomic_DNA"/>
</dbReference>
<name>A0ACC5RE81_9HYPH</name>
<organism evidence="1 2">
    <name type="scientific">Taklimakanibacter albus</name>
    <dbReference type="NCBI Taxonomy" id="2800327"/>
    <lineage>
        <taxon>Bacteria</taxon>
        <taxon>Pseudomonadati</taxon>
        <taxon>Pseudomonadota</taxon>
        <taxon>Alphaproteobacteria</taxon>
        <taxon>Hyphomicrobiales</taxon>
        <taxon>Aestuariivirgaceae</taxon>
        <taxon>Taklimakanibacter</taxon>
    </lineage>
</organism>
<keyword evidence="2" id="KW-1185">Reference proteome</keyword>
<dbReference type="Proteomes" id="UP000616151">
    <property type="component" value="Unassembled WGS sequence"/>
</dbReference>
<evidence type="ECO:0000313" key="2">
    <source>
        <dbReference type="Proteomes" id="UP000616151"/>
    </source>
</evidence>
<reference evidence="1" key="1">
    <citation type="submission" date="2021-01" db="EMBL/GenBank/DDBJ databases">
        <authorList>
            <person name="Sun Q."/>
        </authorList>
    </citation>
    <scope>NUCLEOTIDE SEQUENCE</scope>
    <source>
        <strain evidence="1">YIM B02566</strain>
    </source>
</reference>
<gene>
    <name evidence="1" type="ORF">JHL16_30700</name>
</gene>
<comment type="caution">
    <text evidence="1">The sequence shown here is derived from an EMBL/GenBank/DDBJ whole genome shotgun (WGS) entry which is preliminary data.</text>
</comment>